<dbReference type="GeneID" id="9947180"/>
<dbReference type="STRING" id="7209.A0A1I7VJU4"/>
<evidence type="ECO:0000313" key="3">
    <source>
        <dbReference type="WBParaSite" id="EN70_3311"/>
    </source>
</evidence>
<keyword evidence="2" id="KW-1185">Reference proteome</keyword>
<dbReference type="AlphaFoldDB" id="A0A1I7VJU4"/>
<protein>
    <submittedName>
        <fullName evidence="3">t-SNARE coiled-coil homology domain-containing protein</fullName>
    </submittedName>
</protein>
<name>A0A1I7VJU4_LOALO</name>
<dbReference type="WBParaSite" id="EN70_3311">
    <property type="protein sequence ID" value="EN70_3311"/>
    <property type="gene ID" value="EN70_3311"/>
</dbReference>
<organism evidence="2 3">
    <name type="scientific">Loa loa</name>
    <name type="common">Eye worm</name>
    <name type="synonym">Filaria loa</name>
    <dbReference type="NCBI Taxonomy" id="7209"/>
    <lineage>
        <taxon>Eukaryota</taxon>
        <taxon>Metazoa</taxon>
        <taxon>Ecdysozoa</taxon>
        <taxon>Nematoda</taxon>
        <taxon>Chromadorea</taxon>
        <taxon>Rhabditida</taxon>
        <taxon>Spirurina</taxon>
        <taxon>Spiruromorpha</taxon>
        <taxon>Filarioidea</taxon>
        <taxon>Onchocercidae</taxon>
        <taxon>Loa</taxon>
    </lineage>
</organism>
<gene>
    <name evidence="1 3" type="ORF">LOAG_09737</name>
</gene>
<proteinExistence type="predicted"/>
<accession>A0A1S0TRV0</accession>
<evidence type="ECO:0000313" key="2">
    <source>
        <dbReference type="Proteomes" id="UP000095285"/>
    </source>
</evidence>
<dbReference type="RefSeq" id="XP_003145312.2">
    <property type="nucleotide sequence ID" value="XM_003145264.2"/>
</dbReference>
<dbReference type="Proteomes" id="UP000095285">
    <property type="component" value="Unassembled WGS sequence"/>
</dbReference>
<sequence>MSPNSNQQIQKLKDSVNDGCYEAQNEMWEIEKRKTKEQSVRPELKAFETTNNVPEIQVAIAKESAKLLNKTISDQNEKLGSLNMHI</sequence>
<reference evidence="1 2" key="1">
    <citation type="submission" date="2012-04" db="EMBL/GenBank/DDBJ databases">
        <title>The Genome Sequence of Loa loa.</title>
        <authorList>
            <consortium name="The Broad Institute Genome Sequencing Platform"/>
            <consortium name="Broad Institute Genome Sequencing Center for Infectious Disease"/>
            <person name="Nutman T.B."/>
            <person name="Fink D.L."/>
            <person name="Russ C."/>
            <person name="Young S."/>
            <person name="Zeng Q."/>
            <person name="Gargeya S."/>
            <person name="Alvarado L."/>
            <person name="Berlin A."/>
            <person name="Chapman S.B."/>
            <person name="Chen Z."/>
            <person name="Freedman E."/>
            <person name="Gellesch M."/>
            <person name="Goldberg J."/>
            <person name="Griggs A."/>
            <person name="Gujja S."/>
            <person name="Heilman E.R."/>
            <person name="Heiman D."/>
            <person name="Howarth C."/>
            <person name="Mehta T."/>
            <person name="Neiman D."/>
            <person name="Pearson M."/>
            <person name="Roberts A."/>
            <person name="Saif S."/>
            <person name="Shea T."/>
            <person name="Shenoy N."/>
            <person name="Sisk P."/>
            <person name="Stolte C."/>
            <person name="Sykes S."/>
            <person name="White J."/>
            <person name="Yandava C."/>
            <person name="Haas B."/>
            <person name="Henn M.R."/>
            <person name="Nusbaum C."/>
            <person name="Birren B."/>
        </authorList>
    </citation>
    <scope>NUCLEOTIDE SEQUENCE [LARGE SCALE GENOMIC DNA]</scope>
</reference>
<evidence type="ECO:0000313" key="1">
    <source>
        <dbReference type="EMBL" id="EFO18756.2"/>
    </source>
</evidence>
<dbReference type="CTD" id="9947180"/>
<accession>A0A1I7VJU4</accession>
<dbReference type="KEGG" id="loa:LOAG_09737"/>
<reference evidence="3" key="2">
    <citation type="submission" date="2016-11" db="UniProtKB">
        <authorList>
            <consortium name="WormBaseParasite"/>
        </authorList>
    </citation>
    <scope>IDENTIFICATION</scope>
</reference>
<dbReference type="EMBL" id="JH712158">
    <property type="protein sequence ID" value="EFO18756.2"/>
    <property type="molecule type" value="Genomic_DNA"/>
</dbReference>